<dbReference type="PROSITE" id="PS50043">
    <property type="entry name" value="HTH_LUXR_2"/>
    <property type="match status" value="1"/>
</dbReference>
<dbReference type="RefSeq" id="WP_170159987.1">
    <property type="nucleotide sequence ID" value="NZ_RBKS01000001.1"/>
</dbReference>
<dbReference type="InterPro" id="IPR027417">
    <property type="entry name" value="P-loop_NTPase"/>
</dbReference>
<dbReference type="InterPro" id="IPR016032">
    <property type="entry name" value="Sig_transdc_resp-reg_C-effctor"/>
</dbReference>
<evidence type="ECO:0000256" key="1">
    <source>
        <dbReference type="ARBA" id="ARBA00023015"/>
    </source>
</evidence>
<dbReference type="GO" id="GO:0006355">
    <property type="term" value="P:regulation of DNA-templated transcription"/>
    <property type="evidence" value="ECO:0007669"/>
    <property type="project" value="InterPro"/>
</dbReference>
<evidence type="ECO:0000259" key="4">
    <source>
        <dbReference type="PROSITE" id="PS50043"/>
    </source>
</evidence>
<dbReference type="GO" id="GO:0003677">
    <property type="term" value="F:DNA binding"/>
    <property type="evidence" value="ECO:0007669"/>
    <property type="project" value="UniProtKB-KW"/>
</dbReference>
<evidence type="ECO:0000313" key="6">
    <source>
        <dbReference type="Proteomes" id="UP000280008"/>
    </source>
</evidence>
<dbReference type="PROSITE" id="PS00622">
    <property type="entry name" value="HTH_LUXR_1"/>
    <property type="match status" value="1"/>
</dbReference>
<keyword evidence="3" id="KW-0804">Transcription</keyword>
<keyword evidence="6" id="KW-1185">Reference proteome</keyword>
<evidence type="ECO:0000256" key="3">
    <source>
        <dbReference type="ARBA" id="ARBA00023163"/>
    </source>
</evidence>
<dbReference type="SUPFAM" id="SSF48452">
    <property type="entry name" value="TPR-like"/>
    <property type="match status" value="1"/>
</dbReference>
<evidence type="ECO:0000313" key="5">
    <source>
        <dbReference type="EMBL" id="RKR76328.1"/>
    </source>
</evidence>
<dbReference type="InterPro" id="IPR011990">
    <property type="entry name" value="TPR-like_helical_dom_sf"/>
</dbReference>
<dbReference type="SMART" id="SM00421">
    <property type="entry name" value="HTH_LUXR"/>
    <property type="match status" value="1"/>
</dbReference>
<dbReference type="EMBL" id="RBKS01000001">
    <property type="protein sequence ID" value="RKR76328.1"/>
    <property type="molecule type" value="Genomic_DNA"/>
</dbReference>
<dbReference type="CDD" id="cd06170">
    <property type="entry name" value="LuxR_C_like"/>
    <property type="match status" value="1"/>
</dbReference>
<dbReference type="Pfam" id="PF00196">
    <property type="entry name" value="GerE"/>
    <property type="match status" value="1"/>
</dbReference>
<dbReference type="Gene3D" id="1.10.10.10">
    <property type="entry name" value="Winged helix-like DNA-binding domain superfamily/Winged helix DNA-binding domain"/>
    <property type="match status" value="1"/>
</dbReference>
<dbReference type="AlphaFoldDB" id="A0A495ILM2"/>
<sequence>MTIEMSAERAVRGPVQADEAFARALHPSSTFLDRFVIVEGGTGFGKSFALAGAAAAARSEGLEVVQMRAHAGDPVISASSLEPLMSLWPVVAPKSEPSGSANAPGMHVDAASVPRPLARGHVVLVDDFHHLERAAQAHLHAILTHVVRNSSAVCVVAVDDRRLIPGWNDLPHVFLRPLDVGEAEQLLRENVIDLPPARRRMLTNLAQGNPMILHAVGRAWAAQSSKRRSAIFPASYPRLDEMSGSSRNALESLSNSARTVVLKAAVATVEFAGIVPPFIAEDSAAIGDALNAGVLIEGDNGPEFADPVTRAIVLSQASEAELTEVRTVITACEHLPRRFRILVRASSATQADDALAGDLVAVAGEALEARRPHEAVNAYLQAARLSKSRKDKQKQLARAADIAGFIGAFPVLEDVTAKLATPDGQVPVDMRAGFEFAQALCRGEVRESKRNILAALAQTPRMHSATGDALTATLQILCFLRGDNAWWDEAVGETATRDVDPILRVVEDCLQSTASPANAPLYDAARQSAADGEPWKFVSLHVAWSILDATDPRRDWVEQLMAGTGNDDDLLGLFRMCRTGVAAFQRGRLDEAVDAMDKARATALRYQAGTVVALADAFQALVFSVQGHPDRASATADRASQWALRHGAPLVARSADHARSSLDLSLGRFEDAHARSTAKPPVGGHWIEHGYGPVELLDAVESAARLRMPAHGLELIRAAEAALGSRRAPKQTMIVTASRAIIDERTDARALFESALSLVEPQEAPFEIARIRLAYGEWLRRTMHALEARTQFRLAAAAFEALGAEQWRQRAQSELRVAGGASGPTPASLDGIELSEQEQRVASLAAAGLSNKQIANQLFLSPRTVSGHLYRIFPKLGVTARAGLRDALLGLNSPEMSRGA</sequence>
<dbReference type="PRINTS" id="PR00038">
    <property type="entry name" value="HTHLUXR"/>
</dbReference>
<dbReference type="PANTHER" id="PTHR44688:SF16">
    <property type="entry name" value="DNA-BINDING TRANSCRIPTIONAL ACTIVATOR DEVR_DOSR"/>
    <property type="match status" value="1"/>
</dbReference>
<keyword evidence="2" id="KW-0238">DNA-binding</keyword>
<dbReference type="SUPFAM" id="SSF52540">
    <property type="entry name" value="P-loop containing nucleoside triphosphate hydrolases"/>
    <property type="match status" value="1"/>
</dbReference>
<name>A0A495ILM2_9MICO</name>
<dbReference type="PANTHER" id="PTHR44688">
    <property type="entry name" value="DNA-BINDING TRANSCRIPTIONAL ACTIVATOR DEVR_DOSR"/>
    <property type="match status" value="1"/>
</dbReference>
<reference evidence="5 6" key="1">
    <citation type="submission" date="2018-10" db="EMBL/GenBank/DDBJ databases">
        <title>Sequencing the genomes of 1000 actinobacteria strains.</title>
        <authorList>
            <person name="Klenk H.-P."/>
        </authorList>
    </citation>
    <scope>NUCLEOTIDE SEQUENCE [LARGE SCALE GENOMIC DNA]</scope>
    <source>
        <strain evidence="5 6">DSM 17894</strain>
    </source>
</reference>
<gene>
    <name evidence="5" type="ORF">C8E83_3497</name>
</gene>
<organism evidence="5 6">
    <name type="scientific">Frondihabitans australicus</name>
    <dbReference type="NCBI Taxonomy" id="386892"/>
    <lineage>
        <taxon>Bacteria</taxon>
        <taxon>Bacillati</taxon>
        <taxon>Actinomycetota</taxon>
        <taxon>Actinomycetes</taxon>
        <taxon>Micrococcales</taxon>
        <taxon>Microbacteriaceae</taxon>
        <taxon>Frondihabitans</taxon>
    </lineage>
</organism>
<dbReference type="InterPro" id="IPR000792">
    <property type="entry name" value="Tscrpt_reg_LuxR_C"/>
</dbReference>
<proteinExistence type="predicted"/>
<accession>A0A495ILM2</accession>
<comment type="caution">
    <text evidence="5">The sequence shown here is derived from an EMBL/GenBank/DDBJ whole genome shotgun (WGS) entry which is preliminary data.</text>
</comment>
<feature type="domain" description="HTH luxR-type" evidence="4">
    <location>
        <begin position="827"/>
        <end position="892"/>
    </location>
</feature>
<dbReference type="Proteomes" id="UP000280008">
    <property type="component" value="Unassembled WGS sequence"/>
</dbReference>
<keyword evidence="1" id="KW-0805">Transcription regulation</keyword>
<evidence type="ECO:0000256" key="2">
    <source>
        <dbReference type="ARBA" id="ARBA00023125"/>
    </source>
</evidence>
<protein>
    <submittedName>
        <fullName evidence="5">Regulatory LuxR family protein</fullName>
    </submittedName>
</protein>
<dbReference type="InterPro" id="IPR036388">
    <property type="entry name" value="WH-like_DNA-bd_sf"/>
</dbReference>
<dbReference type="SUPFAM" id="SSF46894">
    <property type="entry name" value="C-terminal effector domain of the bipartite response regulators"/>
    <property type="match status" value="1"/>
</dbReference>